<dbReference type="EMBL" id="CP060203">
    <property type="protein sequence ID" value="QNS40719.1"/>
    <property type="molecule type" value="Genomic_DNA"/>
</dbReference>
<dbReference type="PROSITE" id="PS51257">
    <property type="entry name" value="PROKAR_LIPOPROTEIN"/>
    <property type="match status" value="1"/>
</dbReference>
<dbReference type="NCBIfam" id="NF037951">
    <property type="entry name" value="spanin2_2"/>
    <property type="match status" value="1"/>
</dbReference>
<keyword evidence="2" id="KW-0732">Signal</keyword>
<accession>A0A7H1DUR1</accession>
<sequence>MRKFAPIFAILMIFMLLSCQVSVVNQQKPMQNNSLELYEKYTFQTQDAKVIKMKVLKQDNENIYGKTKAGEDVVLSKINVREAKKVDIVASVAIGLAALAAVIFVPI</sequence>
<organism evidence="3 4">
    <name type="scientific">Chryseobacterium manosquense</name>
    <dbReference type="NCBI Taxonomy" id="2754694"/>
    <lineage>
        <taxon>Bacteria</taxon>
        <taxon>Pseudomonadati</taxon>
        <taxon>Bacteroidota</taxon>
        <taxon>Flavobacteriia</taxon>
        <taxon>Flavobacteriales</taxon>
        <taxon>Weeksellaceae</taxon>
        <taxon>Chryseobacterium group</taxon>
        <taxon>Chryseobacterium</taxon>
    </lineage>
</organism>
<gene>
    <name evidence="3" type="ORF">H0S70_10145</name>
</gene>
<keyword evidence="1" id="KW-0812">Transmembrane</keyword>
<dbReference type="KEGG" id="cmaq:H0S70_10145"/>
<evidence type="ECO:0000313" key="3">
    <source>
        <dbReference type="EMBL" id="QNS40719.1"/>
    </source>
</evidence>
<feature type="signal peptide" evidence="2">
    <location>
        <begin position="1"/>
        <end position="23"/>
    </location>
</feature>
<dbReference type="RefSeq" id="WP_188320715.1">
    <property type="nucleotide sequence ID" value="NZ_CP060203.1"/>
</dbReference>
<dbReference type="AlphaFoldDB" id="A0A7H1DUR1"/>
<keyword evidence="1" id="KW-0472">Membrane</keyword>
<name>A0A7H1DUR1_9FLAO</name>
<feature type="chain" id="PRO_5028894437" evidence="2">
    <location>
        <begin position="24"/>
        <end position="107"/>
    </location>
</feature>
<keyword evidence="1" id="KW-1133">Transmembrane helix</keyword>
<protein>
    <submittedName>
        <fullName evidence="3">Bacteriophage spanin2 family protein</fullName>
    </submittedName>
</protein>
<evidence type="ECO:0000256" key="1">
    <source>
        <dbReference type="SAM" id="Phobius"/>
    </source>
</evidence>
<keyword evidence="4" id="KW-1185">Reference proteome</keyword>
<feature type="transmembrane region" description="Helical" evidence="1">
    <location>
        <begin position="88"/>
        <end position="105"/>
    </location>
</feature>
<proteinExistence type="predicted"/>
<reference evidence="3 4" key="1">
    <citation type="submission" date="2020-07" db="EMBL/GenBank/DDBJ databases">
        <title>Complete genome and description of Chryseobacterium manosquense strain Marseille-Q2069 sp. nov.</title>
        <authorList>
            <person name="Boxberger M."/>
        </authorList>
    </citation>
    <scope>NUCLEOTIDE SEQUENCE [LARGE SCALE GENOMIC DNA]</scope>
    <source>
        <strain evidence="3 4">Marseille-Q2069</strain>
    </source>
</reference>
<evidence type="ECO:0000256" key="2">
    <source>
        <dbReference type="SAM" id="SignalP"/>
    </source>
</evidence>
<dbReference type="Proteomes" id="UP000516438">
    <property type="component" value="Chromosome"/>
</dbReference>
<evidence type="ECO:0000313" key="4">
    <source>
        <dbReference type="Proteomes" id="UP000516438"/>
    </source>
</evidence>